<keyword evidence="1" id="KW-1133">Transmembrane helix</keyword>
<gene>
    <name evidence="2" type="ORF">MAMMFC1_01712</name>
</gene>
<evidence type="ECO:0000256" key="1">
    <source>
        <dbReference type="SAM" id="Phobius"/>
    </source>
</evidence>
<keyword evidence="1" id="KW-0812">Transmembrane</keyword>
<dbReference type="Proteomes" id="UP000276437">
    <property type="component" value="Chromosome"/>
</dbReference>
<proteinExistence type="predicted"/>
<sequence>MDDKQGVVILAILGALKLILEILKLILEILEKQKTHPKRQQPAKRKRKG</sequence>
<dbReference type="EMBL" id="AP018449">
    <property type="protein sequence ID" value="BBB91044.1"/>
    <property type="molecule type" value="Genomic_DNA"/>
</dbReference>
<keyword evidence="3" id="KW-1185">Reference proteome</keyword>
<evidence type="ECO:0000313" key="3">
    <source>
        <dbReference type="Proteomes" id="UP000276437"/>
    </source>
</evidence>
<reference evidence="2 3" key="1">
    <citation type="journal article" date="2018" name="Int. J. Syst. Evol. Microbiol.">
        <title>Methylomusa anaerophila gen. nov., sp. nov., an anaerobic methanol-utilizing bacterium isolated from a microbial fuel cell.</title>
        <authorList>
            <person name="Amano N."/>
            <person name="Yamamuro A."/>
            <person name="Miyahara M."/>
            <person name="Kouzuma A."/>
            <person name="Abe T."/>
            <person name="Watanabe K."/>
        </authorList>
    </citation>
    <scope>NUCLEOTIDE SEQUENCE [LARGE SCALE GENOMIC DNA]</scope>
    <source>
        <strain evidence="2 3">MMFC1</strain>
    </source>
</reference>
<dbReference type="AlphaFoldDB" id="A0A348AIZ6"/>
<feature type="transmembrane region" description="Helical" evidence="1">
    <location>
        <begin position="6"/>
        <end position="30"/>
    </location>
</feature>
<organism evidence="2 3">
    <name type="scientific">Methylomusa anaerophila</name>
    <dbReference type="NCBI Taxonomy" id="1930071"/>
    <lineage>
        <taxon>Bacteria</taxon>
        <taxon>Bacillati</taxon>
        <taxon>Bacillota</taxon>
        <taxon>Negativicutes</taxon>
        <taxon>Selenomonadales</taxon>
        <taxon>Sporomusaceae</taxon>
        <taxon>Methylomusa</taxon>
    </lineage>
</organism>
<protein>
    <submittedName>
        <fullName evidence="2">Uncharacterized protein</fullName>
    </submittedName>
</protein>
<name>A0A348AIZ6_9FIRM</name>
<evidence type="ECO:0000313" key="2">
    <source>
        <dbReference type="EMBL" id="BBB91044.1"/>
    </source>
</evidence>
<dbReference type="KEGG" id="mana:MAMMFC1_01712"/>
<keyword evidence="1" id="KW-0472">Membrane</keyword>
<accession>A0A348AIZ6</accession>